<keyword evidence="2" id="KW-1185">Reference proteome</keyword>
<gene>
    <name evidence="1" type="ORF">F5144DRAFT_193833</name>
</gene>
<dbReference type="Proteomes" id="UP000724584">
    <property type="component" value="Unassembled WGS sequence"/>
</dbReference>
<evidence type="ECO:0000313" key="1">
    <source>
        <dbReference type="EMBL" id="KAH6636757.1"/>
    </source>
</evidence>
<name>A0ACB7PEL9_9PEZI</name>
<accession>A0ACB7PEL9</accession>
<sequence length="222" mass="24062">MYNKDLSHFQVHPGPCDVWWGRICASLTFSCSLPTNWLRIGNLLPHLAMWSSVRLLRTSSVEATYPLACYLTISLGQATCVARNLPRRPSSSSPPPPPKKLAELLNPCVFHNRARGNAHPFTLGIHFPTPPTAWSETASKCDMSGGNNTRPSDFSLLRRGATCRLVPSPLGDIPGTKCNTIRMRSSGALCSLYNWAGFVAASDSPAATHGRCVAASSIRRSA</sequence>
<organism evidence="1 2">
    <name type="scientific">Chaetomium tenue</name>
    <dbReference type="NCBI Taxonomy" id="1854479"/>
    <lineage>
        <taxon>Eukaryota</taxon>
        <taxon>Fungi</taxon>
        <taxon>Dikarya</taxon>
        <taxon>Ascomycota</taxon>
        <taxon>Pezizomycotina</taxon>
        <taxon>Sordariomycetes</taxon>
        <taxon>Sordariomycetidae</taxon>
        <taxon>Sordariales</taxon>
        <taxon>Chaetomiaceae</taxon>
        <taxon>Chaetomium</taxon>
    </lineage>
</organism>
<reference evidence="1 2" key="1">
    <citation type="journal article" date="2021" name="Nat. Commun.">
        <title>Genetic determinants of endophytism in the Arabidopsis root mycobiome.</title>
        <authorList>
            <person name="Mesny F."/>
            <person name="Miyauchi S."/>
            <person name="Thiergart T."/>
            <person name="Pickel B."/>
            <person name="Atanasova L."/>
            <person name="Karlsson M."/>
            <person name="Huettel B."/>
            <person name="Barry K.W."/>
            <person name="Haridas S."/>
            <person name="Chen C."/>
            <person name="Bauer D."/>
            <person name="Andreopoulos W."/>
            <person name="Pangilinan J."/>
            <person name="LaButti K."/>
            <person name="Riley R."/>
            <person name="Lipzen A."/>
            <person name="Clum A."/>
            <person name="Drula E."/>
            <person name="Henrissat B."/>
            <person name="Kohler A."/>
            <person name="Grigoriev I.V."/>
            <person name="Martin F.M."/>
            <person name="Hacquard S."/>
        </authorList>
    </citation>
    <scope>NUCLEOTIDE SEQUENCE [LARGE SCALE GENOMIC DNA]</scope>
    <source>
        <strain evidence="1 2">MPI-SDFR-AT-0079</strain>
    </source>
</reference>
<protein>
    <submittedName>
        <fullName evidence="1">Uncharacterized protein</fullName>
    </submittedName>
</protein>
<comment type="caution">
    <text evidence="1">The sequence shown here is derived from an EMBL/GenBank/DDBJ whole genome shotgun (WGS) entry which is preliminary data.</text>
</comment>
<dbReference type="EMBL" id="JAGIZQ010000003">
    <property type="protein sequence ID" value="KAH6636757.1"/>
    <property type="molecule type" value="Genomic_DNA"/>
</dbReference>
<evidence type="ECO:0000313" key="2">
    <source>
        <dbReference type="Proteomes" id="UP000724584"/>
    </source>
</evidence>
<proteinExistence type="predicted"/>